<keyword evidence="1" id="KW-0540">Nuclease</keyword>
<geneLocation type="plasmid" evidence="1">
    <name>unnamed</name>
</geneLocation>
<organism evidence="1 2">
    <name type="scientific">Vibrio mediterranei</name>
    <dbReference type="NCBI Taxonomy" id="689"/>
    <lineage>
        <taxon>Bacteria</taxon>
        <taxon>Pseudomonadati</taxon>
        <taxon>Pseudomonadota</taxon>
        <taxon>Gammaproteobacteria</taxon>
        <taxon>Vibrionales</taxon>
        <taxon>Vibrionaceae</taxon>
        <taxon>Vibrio</taxon>
    </lineage>
</organism>
<proteinExistence type="predicted"/>
<evidence type="ECO:0000313" key="1">
    <source>
        <dbReference type="EMBL" id="AYV24982.1"/>
    </source>
</evidence>
<dbReference type="EMBL" id="CP033579">
    <property type="protein sequence ID" value="AYV24982.1"/>
    <property type="molecule type" value="Genomic_DNA"/>
</dbReference>
<keyword evidence="1" id="KW-0614">Plasmid</keyword>
<evidence type="ECO:0000313" key="2">
    <source>
        <dbReference type="Proteomes" id="UP000279760"/>
    </source>
</evidence>
<protein>
    <submittedName>
        <fullName evidence="1">Type I restriction endonuclease subunit M</fullName>
    </submittedName>
</protein>
<dbReference type="GO" id="GO:0004519">
    <property type="term" value="F:endonuclease activity"/>
    <property type="evidence" value="ECO:0007669"/>
    <property type="project" value="UniProtKB-KW"/>
</dbReference>
<gene>
    <name evidence="1" type="ORF">ECB94_27055</name>
</gene>
<keyword evidence="1" id="KW-0255">Endonuclease</keyword>
<sequence length="111" mass="12508">MNEINTIATEPQLKAKPYVCTAVPFELGKTVMSQGVAALLDANIGANLHIYLMRHQNGDWGDMPIEDKITNDESTRSEGRIMSSYQFCGEKIWIITEWNRSVTTVLLPSEY</sequence>
<reference evidence="1 2" key="1">
    <citation type="submission" date="2018-11" db="EMBL/GenBank/DDBJ databases">
        <title>Complete Genome Sequence of Vbrio mediterranei 117-T6: a Potential Pathogen Bacteria Isolated from the Conchocelis of Pyropia.</title>
        <authorList>
            <person name="Liu Q."/>
        </authorList>
    </citation>
    <scope>NUCLEOTIDE SEQUENCE [LARGE SCALE GENOMIC DNA]</scope>
    <source>
        <strain evidence="1 2">117-T6</strain>
        <plasmid evidence="1 2">unnamed</plasmid>
    </source>
</reference>
<dbReference type="RefSeq" id="WP_124942277.1">
    <property type="nucleotide sequence ID" value="NZ_CP033579.1"/>
</dbReference>
<keyword evidence="1" id="KW-0378">Hydrolase</keyword>
<dbReference type="Proteomes" id="UP000279760">
    <property type="component" value="Plasmid unnamed"/>
</dbReference>
<accession>A0A3G4VMX7</accession>
<dbReference type="AlphaFoldDB" id="A0A3G4VMX7"/>
<name>A0A3G4VMX7_9VIBR</name>